<dbReference type="Proteomes" id="UP000798602">
    <property type="component" value="Unassembled WGS sequence"/>
</dbReference>
<organism evidence="1 2">
    <name type="scientific">Flavobacterium ichthyis</name>
    <dbReference type="NCBI Taxonomy" id="2698827"/>
    <lineage>
        <taxon>Bacteria</taxon>
        <taxon>Pseudomonadati</taxon>
        <taxon>Bacteroidota</taxon>
        <taxon>Flavobacteriia</taxon>
        <taxon>Flavobacteriales</taxon>
        <taxon>Flavobacteriaceae</taxon>
        <taxon>Flavobacterium</taxon>
    </lineage>
</organism>
<gene>
    <name evidence="1" type="ORF">GV828_09170</name>
</gene>
<protein>
    <recommendedName>
        <fullName evidence="3">POTRA domain-containing protein</fullName>
    </recommendedName>
</protein>
<proteinExistence type="predicted"/>
<evidence type="ECO:0000313" key="2">
    <source>
        <dbReference type="Proteomes" id="UP000798602"/>
    </source>
</evidence>
<evidence type="ECO:0008006" key="3">
    <source>
        <dbReference type="Google" id="ProtNLM"/>
    </source>
</evidence>
<accession>A0ABW9ZB65</accession>
<dbReference type="RefSeq" id="WP_166537192.1">
    <property type="nucleotide sequence ID" value="NZ_JAABLM010000010.1"/>
</dbReference>
<sequence length="132" mass="15940">MKITTLYILLLLLLFSTCCFSQQRKIYILHSRESKLTENDRIINFYFDNQKLLFGYIKKQYRSQRVNYRDVQTHIVNIDKLKKLIALKIKEIGVEKYYTETYFDIKVFVPNSDCKNLGTLYDVNEFVYIRPE</sequence>
<name>A0ABW9ZB65_9FLAO</name>
<evidence type="ECO:0000313" key="1">
    <source>
        <dbReference type="EMBL" id="NBL65366.1"/>
    </source>
</evidence>
<dbReference type="EMBL" id="JAABLM010000010">
    <property type="protein sequence ID" value="NBL65366.1"/>
    <property type="molecule type" value="Genomic_DNA"/>
</dbReference>
<keyword evidence="2" id="KW-1185">Reference proteome</keyword>
<comment type="caution">
    <text evidence="1">The sequence shown here is derived from an EMBL/GenBank/DDBJ whole genome shotgun (WGS) entry which is preliminary data.</text>
</comment>
<reference evidence="2" key="1">
    <citation type="submission" date="2020-01" db="EMBL/GenBank/DDBJ databases">
        <title>Sphingomonas sp. strain CSW-10.</title>
        <authorList>
            <person name="Chen W.-M."/>
        </authorList>
    </citation>
    <scope>NUCLEOTIDE SEQUENCE [LARGE SCALE GENOMIC DNA]</scope>
    <source>
        <strain evidence="2">NST-5</strain>
    </source>
</reference>